<reference evidence="4 5" key="1">
    <citation type="submission" date="2018-08" db="EMBL/GenBank/DDBJ databases">
        <title>A genome reference for cultivated species of the human gut microbiota.</title>
        <authorList>
            <person name="Zou Y."/>
            <person name="Xue W."/>
            <person name="Luo G."/>
        </authorList>
    </citation>
    <scope>NUCLEOTIDE SEQUENCE [LARGE SCALE GENOMIC DNA]</scope>
    <source>
        <strain evidence="4 5">OM08-17AT</strain>
    </source>
</reference>
<proteinExistence type="predicted"/>
<keyword evidence="1" id="KW-0812">Transmembrane</keyword>
<dbReference type="Proteomes" id="UP000814367">
    <property type="component" value="Unassembled WGS sequence"/>
</dbReference>
<dbReference type="GeneID" id="58059317"/>
<keyword evidence="1" id="KW-1133">Transmembrane helix</keyword>
<dbReference type="Proteomes" id="UP000481807">
    <property type="component" value="Unassembled WGS sequence"/>
</dbReference>
<dbReference type="InterPro" id="IPR021560">
    <property type="entry name" value="DUF3021"/>
</dbReference>
<reference evidence="2 7" key="3">
    <citation type="submission" date="2020-03" db="EMBL/GenBank/DDBJ databases">
        <title>Comparative genetics of Staphylococcus warneri persistents from caprine mastitis.</title>
        <authorList>
            <person name="Franca C.A."/>
            <person name="Rosa D.S."/>
            <person name="Silva A."/>
            <person name="Rodrigues D.L.N."/>
            <person name="Santos R.G."/>
            <person name="Castillo R.E.H."/>
            <person name="Moreira M.A.S."/>
            <person name="Lima M.C."/>
            <person name="Gouveia G.V."/>
            <person name="Gouveia J.J.S."/>
            <person name="Souza R.F.S."/>
            <person name="Bertram B."/>
            <person name="Azevedo V."/>
            <person name="Costa M."/>
        </authorList>
    </citation>
    <scope>NUCLEOTIDE SEQUENCE [LARGE SCALE GENOMIC DNA]</scope>
    <source>
        <strain evidence="2 7">Cap 9.2</strain>
    </source>
</reference>
<evidence type="ECO:0000313" key="7">
    <source>
        <dbReference type="Proteomes" id="UP000814367"/>
    </source>
</evidence>
<evidence type="ECO:0000313" key="6">
    <source>
        <dbReference type="Proteomes" id="UP000481807"/>
    </source>
</evidence>
<dbReference type="EMBL" id="QSTD01000002">
    <property type="protein sequence ID" value="RGM31308.1"/>
    <property type="molecule type" value="Genomic_DNA"/>
</dbReference>
<evidence type="ECO:0000313" key="3">
    <source>
        <dbReference type="EMBL" id="NBH30740.1"/>
    </source>
</evidence>
<evidence type="ECO:0000313" key="4">
    <source>
        <dbReference type="EMBL" id="RGM31308.1"/>
    </source>
</evidence>
<feature type="transmembrane region" description="Helical" evidence="1">
    <location>
        <begin position="87"/>
        <end position="108"/>
    </location>
</feature>
<dbReference type="EMBL" id="JAANHJ010000001">
    <property type="protein sequence ID" value="MCG6224931.1"/>
    <property type="molecule type" value="Genomic_DNA"/>
</dbReference>
<sequence length="154" mass="18073">MKNIYKSLFISLIIGLLISNFFSYLHANGHYHPLSPSSTMGTIYYHYLSEPIIMLISMSIWMLIGLLFSFNSLIFNATDWSITKSTFIHFICSYFPFTILAIIAGWFPLEMMSLVSYTVIFIGIYILIWFISYFKTKREIKNINEKIYQMNSNH</sequence>
<dbReference type="Pfam" id="PF11457">
    <property type="entry name" value="DUF3021"/>
    <property type="match status" value="1"/>
</dbReference>
<accession>A0A364US59</accession>
<dbReference type="RefSeq" id="WP_002467372.1">
    <property type="nucleotide sequence ID" value="NZ_CABMFV010000002.1"/>
</dbReference>
<keyword evidence="1" id="KW-0472">Membrane</keyword>
<evidence type="ECO:0000256" key="1">
    <source>
        <dbReference type="SAM" id="Phobius"/>
    </source>
</evidence>
<protein>
    <submittedName>
        <fullName evidence="4">DUF3021 domain-containing protein</fullName>
    </submittedName>
</protein>
<gene>
    <name evidence="3" type="ORF">D3Z30_07060</name>
    <name evidence="4" type="ORF">DXC19_07065</name>
    <name evidence="2" type="ORF">G8J23_02720</name>
</gene>
<evidence type="ECO:0000313" key="2">
    <source>
        <dbReference type="EMBL" id="MCG6224931.1"/>
    </source>
</evidence>
<name>A0A364US59_STAWA</name>
<keyword evidence="7" id="KW-1185">Reference proteome</keyword>
<feature type="transmembrane region" description="Helical" evidence="1">
    <location>
        <begin position="51"/>
        <end position="75"/>
    </location>
</feature>
<organism evidence="4 5">
    <name type="scientific">Staphylococcus warneri</name>
    <dbReference type="NCBI Taxonomy" id="1292"/>
    <lineage>
        <taxon>Bacteria</taxon>
        <taxon>Bacillati</taxon>
        <taxon>Bacillota</taxon>
        <taxon>Bacilli</taxon>
        <taxon>Bacillales</taxon>
        <taxon>Staphylococcaceae</taxon>
        <taxon>Staphylococcus</taxon>
    </lineage>
</organism>
<evidence type="ECO:0000313" key="5">
    <source>
        <dbReference type="Proteomes" id="UP000261016"/>
    </source>
</evidence>
<dbReference type="EMBL" id="QXWP01000003">
    <property type="protein sequence ID" value="NBH30740.1"/>
    <property type="molecule type" value="Genomic_DNA"/>
</dbReference>
<dbReference type="Proteomes" id="UP000261016">
    <property type="component" value="Unassembled WGS sequence"/>
</dbReference>
<dbReference type="AlphaFoldDB" id="A0A364US59"/>
<comment type="caution">
    <text evidence="4">The sequence shown here is derived from an EMBL/GenBank/DDBJ whole genome shotgun (WGS) entry which is preliminary data.</text>
</comment>
<reference evidence="3 6" key="2">
    <citation type="submission" date="2018-08" db="EMBL/GenBank/DDBJ databases">
        <title>Murine metabolic-syndrome-specific gut microbial biobank.</title>
        <authorList>
            <person name="Liu C."/>
        </authorList>
    </citation>
    <scope>NUCLEOTIDE SEQUENCE [LARGE SCALE GENOMIC DNA]</scope>
    <source>
        <strain evidence="3 6">1XD21-27</strain>
    </source>
</reference>
<feature type="transmembrane region" description="Helical" evidence="1">
    <location>
        <begin position="114"/>
        <end position="134"/>
    </location>
</feature>